<protein>
    <submittedName>
        <fullName evidence="1">Uncharacterized protein</fullName>
    </submittedName>
</protein>
<keyword evidence="2" id="KW-1185">Reference proteome</keyword>
<proteinExistence type="predicted"/>
<dbReference type="AlphaFoldDB" id="A0A9P8CES1"/>
<reference evidence="1" key="1">
    <citation type="journal article" date="2021" name="IMA Fungus">
        <title>Genomic characterization of three marine fungi, including Emericellopsis atlantica sp. nov. with signatures of a generalist lifestyle and marine biomass degradation.</title>
        <authorList>
            <person name="Hagestad O.C."/>
            <person name="Hou L."/>
            <person name="Andersen J.H."/>
            <person name="Hansen E.H."/>
            <person name="Altermark B."/>
            <person name="Li C."/>
            <person name="Kuhnert E."/>
            <person name="Cox R.J."/>
            <person name="Crous P.W."/>
            <person name="Spatafora J.W."/>
            <person name="Lail K."/>
            <person name="Amirebrahimi M."/>
            <person name="Lipzen A."/>
            <person name="Pangilinan J."/>
            <person name="Andreopoulos W."/>
            <person name="Hayes R.D."/>
            <person name="Ng V."/>
            <person name="Grigoriev I.V."/>
            <person name="Jackson S.A."/>
            <person name="Sutton T.D.S."/>
            <person name="Dobson A.D.W."/>
            <person name="Rama T."/>
        </authorList>
    </citation>
    <scope>NUCLEOTIDE SEQUENCE</scope>
    <source>
        <strain evidence="1">TRa3180A</strain>
    </source>
</reference>
<dbReference type="Gene3D" id="3.40.50.300">
    <property type="entry name" value="P-loop containing nucleotide triphosphate hydrolases"/>
    <property type="match status" value="1"/>
</dbReference>
<organism evidence="1 2">
    <name type="scientific">Calycina marina</name>
    <dbReference type="NCBI Taxonomy" id="1763456"/>
    <lineage>
        <taxon>Eukaryota</taxon>
        <taxon>Fungi</taxon>
        <taxon>Dikarya</taxon>
        <taxon>Ascomycota</taxon>
        <taxon>Pezizomycotina</taxon>
        <taxon>Leotiomycetes</taxon>
        <taxon>Helotiales</taxon>
        <taxon>Pezizellaceae</taxon>
        <taxon>Calycina</taxon>
    </lineage>
</organism>
<evidence type="ECO:0000313" key="1">
    <source>
        <dbReference type="EMBL" id="KAG9244062.1"/>
    </source>
</evidence>
<sequence length="251" mass="29095">MADRPLFDVATDFAGCHIDWDATVSQQSAAQLGRLMILLDADHSGLNKFSGEDDVNFKRVLPEIRRMAEGGGSIVTERRHANVFLKPEPGKRSPKSTVPIFRDKKFVERQSVFRDKSQITIEYSYRLRERDPDLWMFWVYASTAERFKGAYKSIAAKFDMLSADDPKTDVLSLVSRWLSDIDNGRWLLILDNADEIDVFKDTRGGIFKREWHASSIIELYPTVYKWISTSYYTRSKSSIFAQHWIYKRYPG</sequence>
<evidence type="ECO:0000313" key="2">
    <source>
        <dbReference type="Proteomes" id="UP000887226"/>
    </source>
</evidence>
<dbReference type="EMBL" id="MU253932">
    <property type="protein sequence ID" value="KAG9244062.1"/>
    <property type="molecule type" value="Genomic_DNA"/>
</dbReference>
<dbReference type="OrthoDB" id="1658288at2759"/>
<dbReference type="InterPro" id="IPR027417">
    <property type="entry name" value="P-loop_NTPase"/>
</dbReference>
<comment type="caution">
    <text evidence="1">The sequence shown here is derived from an EMBL/GenBank/DDBJ whole genome shotgun (WGS) entry which is preliminary data.</text>
</comment>
<accession>A0A9P8CES1</accession>
<gene>
    <name evidence="1" type="ORF">BJ878DRAFT_480539</name>
</gene>
<dbReference type="Proteomes" id="UP000887226">
    <property type="component" value="Unassembled WGS sequence"/>
</dbReference>
<name>A0A9P8CES1_9HELO</name>